<dbReference type="InterPro" id="IPR050275">
    <property type="entry name" value="PGM_Phosphatase"/>
</dbReference>
<dbReference type="PANTHER" id="PTHR48100">
    <property type="entry name" value="BROAD-SPECIFICITY PHOSPHATASE YOR283W-RELATED"/>
    <property type="match status" value="1"/>
</dbReference>
<dbReference type="InterPro" id="IPR013078">
    <property type="entry name" value="His_Pase_superF_clade-1"/>
</dbReference>
<evidence type="ECO:0000256" key="1">
    <source>
        <dbReference type="PIRSR" id="PIRSR613078-1"/>
    </source>
</evidence>
<dbReference type="EMBL" id="NEGB01000001">
    <property type="protein sequence ID" value="OTG67660.1"/>
    <property type="molecule type" value="Genomic_DNA"/>
</dbReference>
<name>A0A1Y3CKM5_9GAMM</name>
<dbReference type="InterPro" id="IPR029033">
    <property type="entry name" value="His_PPase_superfam"/>
</dbReference>
<evidence type="ECO:0000313" key="3">
    <source>
        <dbReference type="EMBL" id="OTG67660.1"/>
    </source>
</evidence>
<keyword evidence="4" id="KW-1185">Reference proteome</keyword>
<feature type="active site" description="Tele-phosphohistidine intermediate" evidence="1">
    <location>
        <position position="10"/>
    </location>
</feature>
<dbReference type="Proteomes" id="UP000242765">
    <property type="component" value="Unassembled WGS sequence"/>
</dbReference>
<dbReference type="GO" id="GO:0005737">
    <property type="term" value="C:cytoplasm"/>
    <property type="evidence" value="ECO:0007669"/>
    <property type="project" value="TreeGrafter"/>
</dbReference>
<comment type="caution">
    <text evidence="3">The sequence shown here is derived from an EMBL/GenBank/DDBJ whole genome shotgun (WGS) entry which is preliminary data.</text>
</comment>
<dbReference type="CDD" id="cd07067">
    <property type="entry name" value="HP_PGM_like"/>
    <property type="match status" value="1"/>
</dbReference>
<dbReference type="RefSeq" id="WP_086202509.1">
    <property type="nucleotide sequence ID" value="NZ_NEGB01000001.1"/>
</dbReference>
<evidence type="ECO:0000313" key="4">
    <source>
        <dbReference type="Proteomes" id="UP000242765"/>
    </source>
</evidence>
<dbReference type="SMART" id="SM00855">
    <property type="entry name" value="PGAM"/>
    <property type="match status" value="1"/>
</dbReference>
<dbReference type="Pfam" id="PF00300">
    <property type="entry name" value="His_Phos_1"/>
    <property type="match status" value="1"/>
</dbReference>
<dbReference type="GO" id="GO:0016791">
    <property type="term" value="F:phosphatase activity"/>
    <property type="evidence" value="ECO:0007669"/>
    <property type="project" value="TreeGrafter"/>
</dbReference>
<proteinExistence type="predicted"/>
<dbReference type="PIRSF" id="PIRSF000709">
    <property type="entry name" value="6PFK_2-Ptase"/>
    <property type="match status" value="1"/>
</dbReference>
<gene>
    <name evidence="3" type="ORF">B9T28_03325</name>
</gene>
<dbReference type="OrthoDB" id="9783269at2"/>
<evidence type="ECO:0000256" key="2">
    <source>
        <dbReference type="PIRSR" id="PIRSR613078-2"/>
    </source>
</evidence>
<organism evidence="3 4">
    <name type="scientific">Acinetobacter silvestris</name>
    <dbReference type="NCBI Taxonomy" id="1977882"/>
    <lineage>
        <taxon>Bacteria</taxon>
        <taxon>Pseudomonadati</taxon>
        <taxon>Pseudomonadota</taxon>
        <taxon>Gammaproteobacteria</taxon>
        <taxon>Moraxellales</taxon>
        <taxon>Moraxellaceae</taxon>
        <taxon>Acinetobacter</taxon>
    </lineage>
</organism>
<accession>A0A1Y3CKM5</accession>
<dbReference type="AlphaFoldDB" id="A0A1Y3CKM5"/>
<feature type="binding site" evidence="2">
    <location>
        <position position="63"/>
    </location>
    <ligand>
        <name>substrate</name>
    </ligand>
</feature>
<dbReference type="Gene3D" id="3.40.50.1240">
    <property type="entry name" value="Phosphoglycerate mutase-like"/>
    <property type="match status" value="1"/>
</dbReference>
<dbReference type="PANTHER" id="PTHR48100:SF1">
    <property type="entry name" value="HISTIDINE PHOSPHATASE FAMILY PROTEIN-RELATED"/>
    <property type="match status" value="1"/>
</dbReference>
<feature type="active site" description="Proton donor/acceptor" evidence="1">
    <location>
        <position position="87"/>
    </location>
</feature>
<dbReference type="STRING" id="1977882.B9T28_03325"/>
<protein>
    <submittedName>
        <fullName evidence="3">Histidine phosphatase family protein</fullName>
    </submittedName>
</protein>
<sequence length="210" mass="24089">MVLRIDVLRHGETTLGHTLRGSTDDELTERGWSQMCQTIDLTIDQSLSHAQHWDVIFSSPLKRCRLFAENIAEQLQRPLFQDQNLQEMHFGDWEGISIQEIYAKEPEVLAQFWQQPTQFSPPNAETMLVFHDRVLQASQNIQRLMLKNNWQHALVVTHGGVIKLLKCLALNQPLDDLLKMSAELGQLNSFEIDKNSSILLLMDNSGESKI</sequence>
<reference evidence="3 4" key="1">
    <citation type="submission" date="2017-04" db="EMBL/GenBank/DDBJ databases">
        <title>High diversity of culturable Acinetobacter species in natural soil and water ecosystems.</title>
        <authorList>
            <person name="Nemec A."/>
            <person name="Radolfova-Krizova L."/>
        </authorList>
    </citation>
    <scope>NUCLEOTIDE SEQUENCE [LARGE SCALE GENOMIC DNA]</scope>
    <source>
        <strain evidence="3 4">ANC 4999</strain>
    </source>
</reference>
<dbReference type="SUPFAM" id="SSF53254">
    <property type="entry name" value="Phosphoglycerate mutase-like"/>
    <property type="match status" value="1"/>
</dbReference>